<dbReference type="EMBL" id="LK023200">
    <property type="protein sequence ID" value="CDS44804.1"/>
    <property type="molecule type" value="Genomic_DNA"/>
</dbReference>
<sequence>MDKDVCQTFTALRNSFSYEDKDGSYQFMHDEDFQTYCTNETCVDDTAKINARCLYIFETFFKDKSTFEEDAKGNIYIVQYILIWLSYVLSLIKSEEKGSLNGFYNKYIENGERYKKEINDVTTYKNYKDLIDRNKYLLSMDMSIISKLYDAFSTLCDMYIEFETNSDCDNYIEKAKKFVEIYDKLNEDYNNGKESPYNQLLSTLSNDYNNFKNKCNHFPSLPTYSRKLVIKRTLIPIAFIFVAVSIFLGIAYKYSLLGFRKRSQKQCLRERIKNIKKKLIINKLF</sequence>
<accession>A0A077W7A3</accession>
<reference evidence="3" key="4">
    <citation type="submission" date="2019-05" db="EMBL/GenBank/DDBJ databases">
        <authorList>
            <consortium name="Pathogen Informatics"/>
        </authorList>
    </citation>
    <scope>NUCLEOTIDE SEQUENCE</scope>
    <source>
        <strain evidence="3">17X</strain>
    </source>
</reference>
<keyword evidence="1" id="KW-0812">Transmembrane</keyword>
<organism evidence="3 4">
    <name type="scientific">Plasmodium yoelii</name>
    <dbReference type="NCBI Taxonomy" id="5861"/>
    <lineage>
        <taxon>Eukaryota</taxon>
        <taxon>Sar</taxon>
        <taxon>Alveolata</taxon>
        <taxon>Apicomplexa</taxon>
        <taxon>Aconoidasida</taxon>
        <taxon>Haemosporida</taxon>
        <taxon>Plasmodiidae</taxon>
        <taxon>Plasmodium</taxon>
        <taxon>Plasmodium (Vinckeia)</taxon>
    </lineage>
</organism>
<evidence type="ECO:0000313" key="2">
    <source>
        <dbReference type="EMBL" id="CDS44804.1"/>
    </source>
</evidence>
<dbReference type="GeneID" id="34859369"/>
<gene>
    <name evidence="3" type="ORF">PY17X_0700035</name>
    <name evidence="2" type="ORF">PYYM_0047600</name>
</gene>
<reference evidence="3 4" key="1">
    <citation type="journal article" date="2014" name="BMC Biol.">
        <title>A comprehensive evaluation of rodent malaria parasite genomes and gene expression.</title>
        <authorList>
            <person name="Otto T.D."/>
            <person name="Bohme U."/>
            <person name="Jackson A.P."/>
            <person name="Hunt M."/>
            <person name="Franke-Fayard B."/>
            <person name="Hoeijmakers W.A."/>
            <person name="Religa A.A."/>
            <person name="Robertson L."/>
            <person name="Sanders M."/>
            <person name="Ogun S.A."/>
            <person name="Cunningham D."/>
            <person name="Erhart A."/>
            <person name="Billker O."/>
            <person name="Khan S.M."/>
            <person name="Stunnenberg H.G."/>
            <person name="Langhorne J."/>
            <person name="Holder A.A."/>
            <person name="Waters A.P."/>
            <person name="Newbold C.I."/>
            <person name="Pain A."/>
            <person name="Berriman M."/>
            <person name="Janse C.J."/>
        </authorList>
    </citation>
    <scope>NUCLEOTIDE SEQUENCE [LARGE SCALE GENOMIC DNA]</scope>
    <source>
        <strain evidence="3 4">17X</strain>
        <strain evidence="2">YM</strain>
    </source>
</reference>
<dbReference type="Proteomes" id="UP000072874">
    <property type="component" value="Chromosome 7"/>
</dbReference>
<dbReference type="KEGG" id="pyo:PY17X_0700035"/>
<dbReference type="NCBIfam" id="TIGR01590">
    <property type="entry name" value="yir-bir-cir_Pla"/>
    <property type="match status" value="1"/>
</dbReference>
<evidence type="ECO:0000256" key="1">
    <source>
        <dbReference type="SAM" id="Phobius"/>
    </source>
</evidence>
<evidence type="ECO:0000313" key="3">
    <source>
        <dbReference type="EMBL" id="VTZ76121.1"/>
    </source>
</evidence>
<protein>
    <submittedName>
        <fullName evidence="3">YIR protein</fullName>
    </submittedName>
</protein>
<proteinExistence type="predicted"/>
<name>A0A077W7A3_PLAYE</name>
<dbReference type="VEuPathDB" id="PlasmoDB:PY17X_0700035"/>
<dbReference type="VEuPathDB" id="PlasmoDB:PY06215"/>
<reference evidence="3" key="2">
    <citation type="submission" date="2014-05" db="EMBL/GenBank/DDBJ databases">
        <authorList>
            <person name="Aslett M.A."/>
            <person name="De Silva N."/>
        </authorList>
    </citation>
    <scope>NUCLEOTIDE SEQUENCE</scope>
    <source>
        <strain evidence="3">17X</strain>
    </source>
</reference>
<evidence type="ECO:0000313" key="4">
    <source>
        <dbReference type="Proteomes" id="UP000072874"/>
    </source>
</evidence>
<dbReference type="VEuPathDB" id="PlasmoDB:Py17XNL_000704066"/>
<keyword evidence="1" id="KW-0472">Membrane</keyword>
<dbReference type="RefSeq" id="XP_022810995.1">
    <property type="nucleotide sequence ID" value="XM_022956488.1"/>
</dbReference>
<dbReference type="AlphaFoldDB" id="A0A077W7A3"/>
<dbReference type="VEuPathDB" id="PlasmoDB:PYYM_0047600"/>
<reference evidence="2" key="3">
    <citation type="submission" date="2014-05" db="EMBL/GenBank/DDBJ databases">
        <authorList>
            <person name="Aslett A.Martin."/>
            <person name="De Silva Nishadi"/>
        </authorList>
    </citation>
    <scope>NUCLEOTIDE SEQUENCE</scope>
    <source>
        <strain evidence="2">YM</strain>
    </source>
</reference>
<feature type="transmembrane region" description="Helical" evidence="1">
    <location>
        <begin position="234"/>
        <end position="252"/>
    </location>
</feature>
<keyword evidence="1" id="KW-1133">Transmembrane helix</keyword>
<dbReference type="EMBL" id="LM993661">
    <property type="protein sequence ID" value="VTZ76121.1"/>
    <property type="molecule type" value="Genomic_DNA"/>
</dbReference>
<dbReference type="InterPro" id="IPR006477">
    <property type="entry name" value="Yir_bir_cir"/>
</dbReference>
<dbReference type="Pfam" id="PF06022">
    <property type="entry name" value="Cir_Bir_Yir"/>
    <property type="match status" value="1"/>
</dbReference>